<evidence type="ECO:0000256" key="1">
    <source>
        <dbReference type="SAM" id="MobiDB-lite"/>
    </source>
</evidence>
<reference evidence="2 3" key="1">
    <citation type="submission" date="2017-05" db="EMBL/GenBank/DDBJ databases">
        <authorList>
            <person name="Varghese N."/>
            <person name="Submissions S."/>
        </authorList>
    </citation>
    <scope>NUCLEOTIDE SEQUENCE [LARGE SCALE GENOMIC DNA]</scope>
    <source>
        <strain evidence="2 3">DSM 25457</strain>
    </source>
</reference>
<gene>
    <name evidence="2" type="ORF">SAMN06265222_1391</name>
</gene>
<feature type="region of interest" description="Disordered" evidence="1">
    <location>
        <begin position="1"/>
        <end position="20"/>
    </location>
</feature>
<keyword evidence="3" id="KW-1185">Reference proteome</keyword>
<dbReference type="EMBL" id="FXUG01000039">
    <property type="protein sequence ID" value="SMP79892.1"/>
    <property type="molecule type" value="Genomic_DNA"/>
</dbReference>
<evidence type="ECO:0000313" key="2">
    <source>
        <dbReference type="EMBL" id="SMP79892.1"/>
    </source>
</evidence>
<dbReference type="Proteomes" id="UP001158067">
    <property type="component" value="Unassembled WGS sequence"/>
</dbReference>
<protein>
    <submittedName>
        <fullName evidence="2">Uncharacterized protein</fullName>
    </submittedName>
</protein>
<comment type="caution">
    <text evidence="2">The sequence shown here is derived from an EMBL/GenBank/DDBJ whole genome shotgun (WGS) entry which is preliminary data.</text>
</comment>
<feature type="compositionally biased region" description="Basic and acidic residues" evidence="1">
    <location>
        <begin position="9"/>
        <end position="20"/>
    </location>
</feature>
<organism evidence="2 3">
    <name type="scientific">Neorhodopirellula lusitana</name>
    <dbReference type="NCBI Taxonomy" id="445327"/>
    <lineage>
        <taxon>Bacteria</taxon>
        <taxon>Pseudomonadati</taxon>
        <taxon>Planctomycetota</taxon>
        <taxon>Planctomycetia</taxon>
        <taxon>Pirellulales</taxon>
        <taxon>Pirellulaceae</taxon>
        <taxon>Neorhodopirellula</taxon>
    </lineage>
</organism>
<evidence type="ECO:0000313" key="3">
    <source>
        <dbReference type="Proteomes" id="UP001158067"/>
    </source>
</evidence>
<proteinExistence type="predicted"/>
<feature type="non-terminal residue" evidence="2">
    <location>
        <position position="79"/>
    </location>
</feature>
<name>A0ABY1QSY2_9BACT</name>
<accession>A0ABY1QSY2</accession>
<sequence length="79" mass="8987">MTESCNFSLHHDLPDDSHTADNHAVHTKIRWLEYRPSQRRPPDLGDGQRYSTEPITSLEARRCYASLASGACLMISCLR</sequence>